<dbReference type="InterPro" id="IPR022750">
    <property type="entry name" value="IRF-2BP1_2-like_Znf"/>
</dbReference>
<feature type="compositionally biased region" description="Polar residues" evidence="2">
    <location>
        <begin position="552"/>
        <end position="562"/>
    </location>
</feature>
<dbReference type="InterPro" id="IPR044882">
    <property type="entry name" value="I2BP1/2_C3HC4-RING_sf"/>
</dbReference>
<feature type="compositionally biased region" description="Polar residues" evidence="2">
    <location>
        <begin position="816"/>
        <end position="849"/>
    </location>
</feature>
<dbReference type="EMBL" id="CAXLJL010000312">
    <property type="protein sequence ID" value="CAL5136378.1"/>
    <property type="molecule type" value="Genomic_DNA"/>
</dbReference>
<dbReference type="SUPFAM" id="SSF57850">
    <property type="entry name" value="RING/U-box"/>
    <property type="match status" value="1"/>
</dbReference>
<dbReference type="Pfam" id="PF11261">
    <property type="entry name" value="IRF-2BP1_2"/>
    <property type="match status" value="1"/>
</dbReference>
<accession>A0AAV2TN01</accession>
<feature type="compositionally biased region" description="Basic and acidic residues" evidence="2">
    <location>
        <begin position="525"/>
        <end position="550"/>
    </location>
</feature>
<evidence type="ECO:0000313" key="6">
    <source>
        <dbReference type="Proteomes" id="UP001497525"/>
    </source>
</evidence>
<feature type="domain" description="Interferon regulatory factor 2-binding protein 1/2-like C3HC4 zinc finger" evidence="4">
    <location>
        <begin position="633"/>
        <end position="721"/>
    </location>
</feature>
<dbReference type="Gene3D" id="1.10.10.1580">
    <property type="entry name" value="Interferon regulatory factor 2-binding protein"/>
    <property type="match status" value="1"/>
</dbReference>
<feature type="region of interest" description="Disordered" evidence="2">
    <location>
        <begin position="519"/>
        <end position="578"/>
    </location>
</feature>
<gene>
    <name evidence="5" type="ORF">CDAUBV1_LOCUS10435</name>
</gene>
<protein>
    <submittedName>
        <fullName evidence="5">Uncharacterized protein</fullName>
    </submittedName>
</protein>
<dbReference type="Proteomes" id="UP001497525">
    <property type="component" value="Unassembled WGS sequence"/>
</dbReference>
<reference evidence="5" key="1">
    <citation type="submission" date="2024-06" db="EMBL/GenBank/DDBJ databases">
        <authorList>
            <person name="Liu X."/>
            <person name="Lenzi L."/>
            <person name="Haldenby T S."/>
            <person name="Uol C."/>
        </authorList>
    </citation>
    <scope>NUCLEOTIDE SEQUENCE</scope>
</reference>
<evidence type="ECO:0000313" key="5">
    <source>
        <dbReference type="EMBL" id="CAL5136378.1"/>
    </source>
</evidence>
<comment type="caution">
    <text evidence="5">The sequence shown here is derived from an EMBL/GenBank/DDBJ whole genome shotgun (WGS) entry which is preliminary data.</text>
</comment>
<evidence type="ECO:0000259" key="3">
    <source>
        <dbReference type="Pfam" id="PF11261"/>
    </source>
</evidence>
<sequence>MLQKTMEDNTQVAYPGLNRTQCYLCDLPRYPWAMLDEFSEPVCRGCVNYEGADRIECVISRARLMKMQYLPQIFPRKHILEKFDEIAGLGQIMQNAATACNSRLLEDGTTSIPNVQSPETSTANLRNCLPRKSMASDFESAENINSAGDDLRTSSGNLAEKLNDSPTDQSKESKQNTHQLDALMQEDMFRTIRMLFAGTSSTPAEAPLKMHRNPEGSKKMNDVLLEKSPKLPCTTNGNWQKSCFKEQRQERTPILSDECTDYKYGQAEECRQSVMREELVTNGIQNLAGHVSSHQETNKGVIVSPTHSITQSSVPVSNFGRDLSEDLFNYSVFGLNNAALWNSRLLSAYVNLLGGLFRQQQQQQQQNENFTTGDQNGLVRGTAITTSLGQQTYGKTGGEQVLKAPIRVRLKSQPSIHAALLGLRNMTDEARAINTDRSAKISVFFEYPIGSRRIHNGVQEVLRNMDPEYKLLEYEGLAVNSMFDRLEYEVPHGKPSAWAPLTDLLQAIDELLGQTNATKYAHPSNRYETKSDGSVERSKSEKFHLGDVDKTGASSKSHSETVLNRKRHQTSSEPPSLAAKCTRAAKSEFGLYSEDSNQLGFTGFQNTLLQLTNTPLNSRQPANQSKPQAKSTLCSLCPRHLEGTHFVQCPANPEHRFCFQCARNYLETVMSDAQSKQGIVPQGESSRRPPNIEIYCPSGKRCVLPGTKAPWAFVPSEIAAIVGRPLVPEPQRKNDSVSGTKNNSTKNLSETDRSPSTSSTHTSPLYVRDVNEESTPGAIGSEQKRSSSGSPGAGTNSAMDTSECKASLSQKHLLHVTTSSAEANSTGSLQNKTNGLEQTSASKSRTSKLVTKHSGKSDGKPQTNSVHTTLTETSVYSTVTQSQPSGSSGRRDFVYPTKFVSVLLFIIMIIKHSNPEDKEL</sequence>
<comment type="similarity">
    <text evidence="1">Belongs to the IRF2BP family.</text>
</comment>
<feature type="compositionally biased region" description="Polar residues" evidence="2">
    <location>
        <begin position="736"/>
        <end position="748"/>
    </location>
</feature>
<dbReference type="InterPro" id="IPR057414">
    <property type="entry name" value="Zf-C3HC4_IRF-2BP1_2"/>
</dbReference>
<feature type="domain" description="Interferon regulatory factor 2-binding protein 1/2-like zinc finger" evidence="3">
    <location>
        <begin position="19"/>
        <end position="67"/>
    </location>
</feature>
<feature type="compositionally biased region" description="Polar residues" evidence="2">
    <location>
        <begin position="786"/>
        <end position="800"/>
    </location>
</feature>
<feature type="region of interest" description="Disordered" evidence="2">
    <location>
        <begin position="725"/>
        <end position="866"/>
    </location>
</feature>
<name>A0AAV2TN01_CALDB</name>
<dbReference type="AlphaFoldDB" id="A0AAV2TN01"/>
<proteinExistence type="inferred from homology"/>
<feature type="compositionally biased region" description="Low complexity" evidence="2">
    <location>
        <begin position="754"/>
        <end position="764"/>
    </location>
</feature>
<feature type="region of interest" description="Disordered" evidence="2">
    <location>
        <begin position="145"/>
        <end position="176"/>
    </location>
</feature>
<evidence type="ECO:0000256" key="2">
    <source>
        <dbReference type="SAM" id="MobiDB-lite"/>
    </source>
</evidence>
<organism evidence="5 6">
    <name type="scientific">Calicophoron daubneyi</name>
    <name type="common">Rumen fluke</name>
    <name type="synonym">Paramphistomum daubneyi</name>
    <dbReference type="NCBI Taxonomy" id="300641"/>
    <lineage>
        <taxon>Eukaryota</taxon>
        <taxon>Metazoa</taxon>
        <taxon>Spiralia</taxon>
        <taxon>Lophotrochozoa</taxon>
        <taxon>Platyhelminthes</taxon>
        <taxon>Trematoda</taxon>
        <taxon>Digenea</taxon>
        <taxon>Plagiorchiida</taxon>
        <taxon>Pronocephalata</taxon>
        <taxon>Paramphistomoidea</taxon>
        <taxon>Paramphistomidae</taxon>
        <taxon>Calicophoron</taxon>
    </lineage>
</organism>
<evidence type="ECO:0000256" key="1">
    <source>
        <dbReference type="ARBA" id="ARBA00010802"/>
    </source>
</evidence>
<evidence type="ECO:0000259" key="4">
    <source>
        <dbReference type="Pfam" id="PF25454"/>
    </source>
</evidence>
<dbReference type="Pfam" id="PF25454">
    <property type="entry name" value="zf-C3HC4_IRF-2BP1_2"/>
    <property type="match status" value="1"/>
</dbReference>